<dbReference type="SUPFAM" id="SSF52402">
    <property type="entry name" value="Adenine nucleotide alpha hydrolases-like"/>
    <property type="match status" value="1"/>
</dbReference>
<dbReference type="EMBL" id="BEXT01000001">
    <property type="protein sequence ID" value="GBC59134.1"/>
    <property type="molecule type" value="Genomic_DNA"/>
</dbReference>
<reference evidence="5" key="2">
    <citation type="submission" date="2019-01" db="EMBL/GenBank/DDBJ databases">
        <title>Genome sequence of Desulfonema ishimotonii strain Tokyo 01.</title>
        <authorList>
            <person name="Fukui M."/>
        </authorList>
    </citation>
    <scope>NUCLEOTIDE SEQUENCE [LARGE SCALE GENOMIC DNA]</scope>
    <source>
        <strain evidence="5">Tokyo 01</strain>
    </source>
</reference>
<gene>
    <name evidence="4" type="ORF">DENIS_0070</name>
</gene>
<sequence>MKEIKKILFPIDLSSSSPKIAPHVEMMRQKFDAEVHLLFVARAFSYFKGIYVPNVSVRTIEKELKEGGKRRIREFRNQYFPEDADVRTAVVTGDIPEEILSYIRTCQISLVIMGTHGRKGLEKAFFGSVADRVVKTSPVPVLVVNPHRV</sequence>
<dbReference type="GO" id="GO:0005737">
    <property type="term" value="C:cytoplasm"/>
    <property type="evidence" value="ECO:0007669"/>
    <property type="project" value="UniProtKB-SubCell"/>
</dbReference>
<evidence type="ECO:0000256" key="2">
    <source>
        <dbReference type="PIRNR" id="PIRNR006276"/>
    </source>
</evidence>
<evidence type="ECO:0000259" key="3">
    <source>
        <dbReference type="Pfam" id="PF00582"/>
    </source>
</evidence>
<evidence type="ECO:0000256" key="1">
    <source>
        <dbReference type="ARBA" id="ARBA00008791"/>
    </source>
</evidence>
<dbReference type="InterPro" id="IPR014729">
    <property type="entry name" value="Rossmann-like_a/b/a_fold"/>
</dbReference>
<dbReference type="PANTHER" id="PTHR46268:SF6">
    <property type="entry name" value="UNIVERSAL STRESS PROTEIN UP12"/>
    <property type="match status" value="1"/>
</dbReference>
<dbReference type="CDD" id="cd00293">
    <property type="entry name" value="USP-like"/>
    <property type="match status" value="1"/>
</dbReference>
<dbReference type="PANTHER" id="PTHR46268">
    <property type="entry name" value="STRESS RESPONSE PROTEIN NHAX"/>
    <property type="match status" value="1"/>
</dbReference>
<dbReference type="InterPro" id="IPR006015">
    <property type="entry name" value="Universal_stress_UspA"/>
</dbReference>
<dbReference type="AlphaFoldDB" id="A0A401FQ65"/>
<keyword evidence="5" id="KW-1185">Reference proteome</keyword>
<feature type="domain" description="UspA" evidence="3">
    <location>
        <begin position="4"/>
        <end position="144"/>
    </location>
</feature>
<dbReference type="PIRSF" id="PIRSF006276">
    <property type="entry name" value="UspA"/>
    <property type="match status" value="1"/>
</dbReference>
<organism evidence="4 5">
    <name type="scientific">Desulfonema ishimotonii</name>
    <dbReference type="NCBI Taxonomy" id="45657"/>
    <lineage>
        <taxon>Bacteria</taxon>
        <taxon>Pseudomonadati</taxon>
        <taxon>Thermodesulfobacteriota</taxon>
        <taxon>Desulfobacteria</taxon>
        <taxon>Desulfobacterales</taxon>
        <taxon>Desulfococcaceae</taxon>
        <taxon>Desulfonema</taxon>
    </lineage>
</organism>
<evidence type="ECO:0000313" key="4">
    <source>
        <dbReference type="EMBL" id="GBC59134.1"/>
    </source>
</evidence>
<dbReference type="OrthoDB" id="9788959at2"/>
<dbReference type="Proteomes" id="UP000288096">
    <property type="component" value="Unassembled WGS sequence"/>
</dbReference>
<proteinExistence type="inferred from homology"/>
<dbReference type="RefSeq" id="WP_124326672.1">
    <property type="nucleotide sequence ID" value="NZ_BEXT01000001.1"/>
</dbReference>
<evidence type="ECO:0000313" key="5">
    <source>
        <dbReference type="Proteomes" id="UP000288096"/>
    </source>
</evidence>
<dbReference type="Pfam" id="PF00582">
    <property type="entry name" value="Usp"/>
    <property type="match status" value="1"/>
</dbReference>
<keyword evidence="2" id="KW-0963">Cytoplasm</keyword>
<dbReference type="Gene3D" id="3.40.50.620">
    <property type="entry name" value="HUPs"/>
    <property type="match status" value="1"/>
</dbReference>
<dbReference type="PRINTS" id="PR01438">
    <property type="entry name" value="UNVRSLSTRESS"/>
</dbReference>
<name>A0A401FQ65_9BACT</name>
<dbReference type="InterPro" id="IPR006016">
    <property type="entry name" value="UspA"/>
</dbReference>
<reference evidence="5" key="1">
    <citation type="submission" date="2017-11" db="EMBL/GenBank/DDBJ databases">
        <authorList>
            <person name="Watanabe M."/>
            <person name="Kojima H."/>
        </authorList>
    </citation>
    <scope>NUCLEOTIDE SEQUENCE [LARGE SCALE GENOMIC DNA]</scope>
    <source>
        <strain evidence="5">Tokyo 01</strain>
    </source>
</reference>
<accession>A0A401FQ65</accession>
<comment type="subcellular location">
    <subcellularLocation>
        <location evidence="2">Cytoplasm</location>
    </subcellularLocation>
</comment>
<comment type="caution">
    <text evidence="4">The sequence shown here is derived from an EMBL/GenBank/DDBJ whole genome shotgun (WGS) entry which is preliminary data.</text>
</comment>
<protein>
    <recommendedName>
        <fullName evidence="2">Universal stress protein</fullName>
    </recommendedName>
</protein>
<comment type="similarity">
    <text evidence="1 2">Belongs to the universal stress protein A family.</text>
</comment>